<evidence type="ECO:0000259" key="5">
    <source>
        <dbReference type="PROSITE" id="PS51078"/>
    </source>
</evidence>
<dbReference type="Proteomes" id="UP001196509">
    <property type="component" value="Unassembled WGS sequence"/>
</dbReference>
<dbReference type="Gene3D" id="3.30.450.40">
    <property type="match status" value="1"/>
</dbReference>
<keyword evidence="3" id="KW-0804">Transcription</keyword>
<name>A0AAE3D1B7_9HYPH</name>
<evidence type="ECO:0000313" key="6">
    <source>
        <dbReference type="EMBL" id="MBW8638679.1"/>
    </source>
</evidence>
<dbReference type="InterPro" id="IPR014757">
    <property type="entry name" value="Tscrpt_reg_IclR_C"/>
</dbReference>
<keyword evidence="7" id="KW-1185">Reference proteome</keyword>
<dbReference type="PANTHER" id="PTHR30136:SF24">
    <property type="entry name" value="HTH-TYPE TRANSCRIPTIONAL REPRESSOR ALLR"/>
    <property type="match status" value="1"/>
</dbReference>
<feature type="domain" description="HTH iclR-type" evidence="4">
    <location>
        <begin position="11"/>
        <end position="73"/>
    </location>
</feature>
<dbReference type="GO" id="GO:0045892">
    <property type="term" value="P:negative regulation of DNA-templated transcription"/>
    <property type="evidence" value="ECO:0007669"/>
    <property type="project" value="TreeGrafter"/>
</dbReference>
<proteinExistence type="predicted"/>
<dbReference type="GO" id="GO:0003700">
    <property type="term" value="F:DNA-binding transcription factor activity"/>
    <property type="evidence" value="ECO:0007669"/>
    <property type="project" value="TreeGrafter"/>
</dbReference>
<dbReference type="GO" id="GO:0003677">
    <property type="term" value="F:DNA binding"/>
    <property type="evidence" value="ECO:0007669"/>
    <property type="project" value="UniProtKB-KW"/>
</dbReference>
<dbReference type="InterPro" id="IPR029016">
    <property type="entry name" value="GAF-like_dom_sf"/>
</dbReference>
<keyword evidence="1" id="KW-0805">Transcription regulation</keyword>
<gene>
    <name evidence="6" type="ORF">K1W69_15895</name>
</gene>
<dbReference type="InterPro" id="IPR036390">
    <property type="entry name" value="WH_DNA-bd_sf"/>
</dbReference>
<accession>A0AAE3D1B7</accession>
<evidence type="ECO:0000259" key="4">
    <source>
        <dbReference type="PROSITE" id="PS51077"/>
    </source>
</evidence>
<dbReference type="PROSITE" id="PS51078">
    <property type="entry name" value="ICLR_ED"/>
    <property type="match status" value="1"/>
</dbReference>
<dbReference type="Pfam" id="PF01614">
    <property type="entry name" value="IclR_C"/>
    <property type="match status" value="1"/>
</dbReference>
<evidence type="ECO:0000313" key="7">
    <source>
        <dbReference type="Proteomes" id="UP001196509"/>
    </source>
</evidence>
<feature type="domain" description="IclR-ED" evidence="5">
    <location>
        <begin position="74"/>
        <end position="256"/>
    </location>
</feature>
<sequence length="273" mass="30270">MARHLSELDANQSLSKALMIVKMLSSTQGDIGVRELGRRLDIPPSVVHRLLATLKNHDFVEQDPRTMRYRTGYGLYEAGQSYLVQRTLADAAFEELQKVAKNCNMAAYLGAMHDTEMVYFLSLPSPPIHVYPQPGRTAPLHSTSIGKIALARLENNELATFLQTLDMPRLTGNTIVEPIQLYEEVIEVRKTGYADCRGENIEGIYAIGVPVLDSRGEIVAGISLASPGPEMFREIRDSALEQLRRASAIITERLSRLVSIPDTASTSSHRQHA</sequence>
<dbReference type="SUPFAM" id="SSF55781">
    <property type="entry name" value="GAF domain-like"/>
    <property type="match status" value="1"/>
</dbReference>
<evidence type="ECO:0000256" key="3">
    <source>
        <dbReference type="ARBA" id="ARBA00023163"/>
    </source>
</evidence>
<evidence type="ECO:0000256" key="2">
    <source>
        <dbReference type="ARBA" id="ARBA00023125"/>
    </source>
</evidence>
<dbReference type="SMART" id="SM00346">
    <property type="entry name" value="HTH_ICLR"/>
    <property type="match status" value="1"/>
</dbReference>
<keyword evidence="2" id="KW-0238">DNA-binding</keyword>
<dbReference type="EMBL" id="JAICBX010000003">
    <property type="protein sequence ID" value="MBW8638679.1"/>
    <property type="molecule type" value="Genomic_DNA"/>
</dbReference>
<dbReference type="AlphaFoldDB" id="A0AAE3D1B7"/>
<dbReference type="PANTHER" id="PTHR30136">
    <property type="entry name" value="HELIX-TURN-HELIX TRANSCRIPTIONAL REGULATOR, ICLR FAMILY"/>
    <property type="match status" value="1"/>
</dbReference>
<dbReference type="InterPro" id="IPR036388">
    <property type="entry name" value="WH-like_DNA-bd_sf"/>
</dbReference>
<dbReference type="PROSITE" id="PS51077">
    <property type="entry name" value="HTH_ICLR"/>
    <property type="match status" value="1"/>
</dbReference>
<evidence type="ECO:0000256" key="1">
    <source>
        <dbReference type="ARBA" id="ARBA00023015"/>
    </source>
</evidence>
<dbReference type="InterPro" id="IPR050707">
    <property type="entry name" value="HTH_MetabolicPath_Reg"/>
</dbReference>
<dbReference type="Pfam" id="PF09339">
    <property type="entry name" value="HTH_IclR"/>
    <property type="match status" value="1"/>
</dbReference>
<dbReference type="InterPro" id="IPR005471">
    <property type="entry name" value="Tscrpt_reg_IclR_N"/>
</dbReference>
<comment type="caution">
    <text evidence="6">The sequence shown here is derived from an EMBL/GenBank/DDBJ whole genome shotgun (WGS) entry which is preliminary data.</text>
</comment>
<reference evidence="6" key="1">
    <citation type="submission" date="2021-08" db="EMBL/GenBank/DDBJ databases">
        <title>Hoeflea bacterium WL0058 sp. nov., isolated from the sediment.</title>
        <authorList>
            <person name="Wang L."/>
            <person name="Zhang D."/>
        </authorList>
    </citation>
    <scope>NUCLEOTIDE SEQUENCE</scope>
    <source>
        <strain evidence="6">WL0058</strain>
    </source>
</reference>
<dbReference type="RefSeq" id="WP_220229417.1">
    <property type="nucleotide sequence ID" value="NZ_JAICBX010000003.1"/>
</dbReference>
<protein>
    <submittedName>
        <fullName evidence="6">IclR family transcriptional regulator</fullName>
    </submittedName>
</protein>
<dbReference type="Gene3D" id="1.10.10.10">
    <property type="entry name" value="Winged helix-like DNA-binding domain superfamily/Winged helix DNA-binding domain"/>
    <property type="match status" value="1"/>
</dbReference>
<dbReference type="SUPFAM" id="SSF46785">
    <property type="entry name" value="Winged helix' DNA-binding domain"/>
    <property type="match status" value="1"/>
</dbReference>
<organism evidence="6 7">
    <name type="scientific">Flavimaribacter sediminis</name>
    <dbReference type="NCBI Taxonomy" id="2865987"/>
    <lineage>
        <taxon>Bacteria</taxon>
        <taxon>Pseudomonadati</taxon>
        <taxon>Pseudomonadota</taxon>
        <taxon>Alphaproteobacteria</taxon>
        <taxon>Hyphomicrobiales</taxon>
        <taxon>Rhizobiaceae</taxon>
        <taxon>Flavimaribacter</taxon>
    </lineage>
</organism>